<dbReference type="RefSeq" id="WP_183934981.1">
    <property type="nucleotide sequence ID" value="NZ_JACHBB010000020.1"/>
</dbReference>
<sequence>MAKKPWSPYLMHPDDEESTETKRVCFQCIGNDYLSKRVQREGVVASCSYCAGVDEPTFTISEMADCVAIAFEQHYERTPDQPNSMQTAMQADRESTYSWDREGEPVDDVIAYAASIGQDIAMDIREVLAERFGDWDSMMFDDETEFAADSFLRAQVRWQRPMDPRMG</sequence>
<accession>A0A7W8XK54</accession>
<name>A0A7W8XK54_9HYPH</name>
<proteinExistence type="predicted"/>
<dbReference type="EMBL" id="JACHBC010000020">
    <property type="protein sequence ID" value="MBB5564350.1"/>
    <property type="molecule type" value="Genomic_DNA"/>
</dbReference>
<dbReference type="AlphaFoldDB" id="A0A7W8XK54"/>
<dbReference type="Proteomes" id="UP000528824">
    <property type="component" value="Unassembled WGS sequence"/>
</dbReference>
<reference evidence="1 2" key="1">
    <citation type="submission" date="2020-08" db="EMBL/GenBank/DDBJ databases">
        <title>Genomic Encyclopedia of Type Strains, Phase IV (KMG-V): Genome sequencing to study the core and pangenomes of soil and plant-associated prokaryotes.</title>
        <authorList>
            <person name="Whitman W."/>
        </authorList>
    </citation>
    <scope>NUCLEOTIDE SEQUENCE [LARGE SCALE GENOMIC DNA]</scope>
    <source>
        <strain evidence="1 2">SEMIA 4034</strain>
    </source>
</reference>
<protein>
    <recommendedName>
        <fullName evidence="3">HEPN/RES N-terminal domain-containing protein</fullName>
    </recommendedName>
</protein>
<gene>
    <name evidence="1" type="ORF">GGI59_006058</name>
</gene>
<comment type="caution">
    <text evidence="1">The sequence shown here is derived from an EMBL/GenBank/DDBJ whole genome shotgun (WGS) entry which is preliminary data.</text>
</comment>
<organism evidence="1 2">
    <name type="scientific">Rhizobium lentis</name>
    <dbReference type="NCBI Taxonomy" id="1138194"/>
    <lineage>
        <taxon>Bacteria</taxon>
        <taxon>Pseudomonadati</taxon>
        <taxon>Pseudomonadota</taxon>
        <taxon>Alphaproteobacteria</taxon>
        <taxon>Hyphomicrobiales</taxon>
        <taxon>Rhizobiaceae</taxon>
        <taxon>Rhizobium/Agrobacterium group</taxon>
        <taxon>Rhizobium</taxon>
    </lineage>
</organism>
<evidence type="ECO:0000313" key="2">
    <source>
        <dbReference type="Proteomes" id="UP000528824"/>
    </source>
</evidence>
<evidence type="ECO:0000313" key="1">
    <source>
        <dbReference type="EMBL" id="MBB5564350.1"/>
    </source>
</evidence>
<evidence type="ECO:0008006" key="3">
    <source>
        <dbReference type="Google" id="ProtNLM"/>
    </source>
</evidence>
<keyword evidence="2" id="KW-1185">Reference proteome</keyword>